<dbReference type="GO" id="GO:0016929">
    <property type="term" value="F:deSUMOylase activity"/>
    <property type="evidence" value="ECO:0007669"/>
    <property type="project" value="TreeGrafter"/>
</dbReference>
<reference evidence="7 8" key="1">
    <citation type="journal article" date="2019" name="Nat. Ecol. Evol.">
        <title>Megaphylogeny resolves global patterns of mushroom evolution.</title>
        <authorList>
            <person name="Varga T."/>
            <person name="Krizsan K."/>
            <person name="Foldi C."/>
            <person name="Dima B."/>
            <person name="Sanchez-Garcia M."/>
            <person name="Sanchez-Ramirez S."/>
            <person name="Szollosi G.J."/>
            <person name="Szarkandi J.G."/>
            <person name="Papp V."/>
            <person name="Albert L."/>
            <person name="Andreopoulos W."/>
            <person name="Angelini C."/>
            <person name="Antonin V."/>
            <person name="Barry K.W."/>
            <person name="Bougher N.L."/>
            <person name="Buchanan P."/>
            <person name="Buyck B."/>
            <person name="Bense V."/>
            <person name="Catcheside P."/>
            <person name="Chovatia M."/>
            <person name="Cooper J."/>
            <person name="Damon W."/>
            <person name="Desjardin D."/>
            <person name="Finy P."/>
            <person name="Geml J."/>
            <person name="Haridas S."/>
            <person name="Hughes K."/>
            <person name="Justo A."/>
            <person name="Karasinski D."/>
            <person name="Kautmanova I."/>
            <person name="Kiss B."/>
            <person name="Kocsube S."/>
            <person name="Kotiranta H."/>
            <person name="LaButti K.M."/>
            <person name="Lechner B.E."/>
            <person name="Liimatainen K."/>
            <person name="Lipzen A."/>
            <person name="Lukacs Z."/>
            <person name="Mihaltcheva S."/>
            <person name="Morgado L.N."/>
            <person name="Niskanen T."/>
            <person name="Noordeloos M.E."/>
            <person name="Ohm R.A."/>
            <person name="Ortiz-Santana B."/>
            <person name="Ovrebo C."/>
            <person name="Racz N."/>
            <person name="Riley R."/>
            <person name="Savchenko A."/>
            <person name="Shiryaev A."/>
            <person name="Soop K."/>
            <person name="Spirin V."/>
            <person name="Szebenyi C."/>
            <person name="Tomsovsky M."/>
            <person name="Tulloss R.E."/>
            <person name="Uehling J."/>
            <person name="Grigoriev I.V."/>
            <person name="Vagvolgyi C."/>
            <person name="Papp T."/>
            <person name="Martin F.M."/>
            <person name="Miettinen O."/>
            <person name="Hibbett D.S."/>
            <person name="Nagy L.G."/>
        </authorList>
    </citation>
    <scope>NUCLEOTIDE SEQUENCE [LARGE SCALE GENOMIC DNA]</scope>
    <source>
        <strain evidence="7 8">OMC1185</strain>
    </source>
</reference>
<dbReference type="Proteomes" id="UP000305948">
    <property type="component" value="Unassembled WGS sequence"/>
</dbReference>
<evidence type="ECO:0000256" key="1">
    <source>
        <dbReference type="ARBA" id="ARBA00005234"/>
    </source>
</evidence>
<gene>
    <name evidence="7" type="ORF">OE88DRAFT_136755</name>
</gene>
<keyword evidence="4" id="KW-0788">Thiol protease</keyword>
<dbReference type="PROSITE" id="PS50600">
    <property type="entry name" value="ULP_PROTEASE"/>
    <property type="match status" value="1"/>
</dbReference>
<dbReference type="AlphaFoldDB" id="A0A5C3NKL5"/>
<dbReference type="STRING" id="5364.A0A5C3NKL5"/>
<evidence type="ECO:0000313" key="7">
    <source>
        <dbReference type="EMBL" id="TFK57457.1"/>
    </source>
</evidence>
<dbReference type="OrthoDB" id="1939479at2759"/>
<keyword evidence="2" id="KW-0645">Protease</keyword>
<dbReference type="GO" id="GO:0060255">
    <property type="term" value="P:regulation of macromolecule metabolic process"/>
    <property type="evidence" value="ECO:0007669"/>
    <property type="project" value="UniProtKB-ARBA"/>
</dbReference>
<sequence length="375" mass="44060">MVEKQKQREQMMKELYTMRRAAGYGSNFHTFQDYMNYRAHLELLERREALPPSPSLADLRSKSPAQRKERRYSTSDYVETDLLTRSLEKARETLNSPRPPKPFIPSFDQLRISARNKDEAIERTLRPKRPPLPASLPPEDEAQVADFLANPKFLARLKREKVAAPDLERLTPGLWLNDEIINFYGALMMSRWETEKENRANQPQGNPTGRAGSRLLNIHYFNSFFWPKLLKEGYTTSLARWTNKVDIFAKDAVILAVNHGNSHWTAAAINFRRKRIESYDSMGFVRDTVYKVLRDYLDGEHRDKKKKPFDFTGWENYTLEATPQQENGYDCGVFTCQFMEYLSRGEQEFNFTQEDMPYLRSRMIWEIGNVRLRDD</sequence>
<evidence type="ECO:0000256" key="5">
    <source>
        <dbReference type="SAM" id="MobiDB-lite"/>
    </source>
</evidence>
<dbReference type="InterPro" id="IPR038765">
    <property type="entry name" value="Papain-like_cys_pep_sf"/>
</dbReference>
<dbReference type="FunFam" id="3.40.395.10:FF:000001">
    <property type="entry name" value="Sentrin-specific protease 1"/>
    <property type="match status" value="1"/>
</dbReference>
<name>A0A5C3NKL5_9AGAM</name>
<keyword evidence="8" id="KW-1185">Reference proteome</keyword>
<accession>A0A5C3NKL5</accession>
<dbReference type="Pfam" id="PF02902">
    <property type="entry name" value="Peptidase_C48"/>
    <property type="match status" value="1"/>
</dbReference>
<proteinExistence type="inferred from homology"/>
<evidence type="ECO:0000313" key="8">
    <source>
        <dbReference type="Proteomes" id="UP000305948"/>
    </source>
</evidence>
<dbReference type="EMBL" id="ML213503">
    <property type="protein sequence ID" value="TFK57457.1"/>
    <property type="molecule type" value="Genomic_DNA"/>
</dbReference>
<dbReference type="GO" id="GO:0005634">
    <property type="term" value="C:nucleus"/>
    <property type="evidence" value="ECO:0007669"/>
    <property type="project" value="TreeGrafter"/>
</dbReference>
<evidence type="ECO:0000259" key="6">
    <source>
        <dbReference type="PROSITE" id="PS50600"/>
    </source>
</evidence>
<dbReference type="InterPro" id="IPR003653">
    <property type="entry name" value="Peptidase_C48_C"/>
</dbReference>
<dbReference type="GO" id="GO:0016926">
    <property type="term" value="P:protein desumoylation"/>
    <property type="evidence" value="ECO:0007669"/>
    <property type="project" value="TreeGrafter"/>
</dbReference>
<feature type="region of interest" description="Disordered" evidence="5">
    <location>
        <begin position="51"/>
        <end position="74"/>
    </location>
</feature>
<keyword evidence="3" id="KW-0378">Hydrolase</keyword>
<organism evidence="7 8">
    <name type="scientific">Heliocybe sulcata</name>
    <dbReference type="NCBI Taxonomy" id="5364"/>
    <lineage>
        <taxon>Eukaryota</taxon>
        <taxon>Fungi</taxon>
        <taxon>Dikarya</taxon>
        <taxon>Basidiomycota</taxon>
        <taxon>Agaricomycotina</taxon>
        <taxon>Agaricomycetes</taxon>
        <taxon>Gloeophyllales</taxon>
        <taxon>Gloeophyllaceae</taxon>
        <taxon>Heliocybe</taxon>
    </lineage>
</organism>
<protein>
    <submittedName>
        <fullName evidence="7">Cysteine proteinase</fullName>
    </submittedName>
</protein>
<evidence type="ECO:0000256" key="3">
    <source>
        <dbReference type="ARBA" id="ARBA00022801"/>
    </source>
</evidence>
<dbReference type="PANTHER" id="PTHR12606:SF141">
    <property type="entry name" value="GH15225P-RELATED"/>
    <property type="match status" value="1"/>
</dbReference>
<dbReference type="PANTHER" id="PTHR12606">
    <property type="entry name" value="SENTRIN/SUMO-SPECIFIC PROTEASE"/>
    <property type="match status" value="1"/>
</dbReference>
<evidence type="ECO:0000256" key="2">
    <source>
        <dbReference type="ARBA" id="ARBA00022670"/>
    </source>
</evidence>
<dbReference type="GO" id="GO:0006508">
    <property type="term" value="P:proteolysis"/>
    <property type="evidence" value="ECO:0007669"/>
    <property type="project" value="UniProtKB-KW"/>
</dbReference>
<dbReference type="SUPFAM" id="SSF54001">
    <property type="entry name" value="Cysteine proteinases"/>
    <property type="match status" value="1"/>
</dbReference>
<dbReference type="GO" id="GO:0080090">
    <property type="term" value="P:regulation of primary metabolic process"/>
    <property type="evidence" value="ECO:0007669"/>
    <property type="project" value="UniProtKB-ARBA"/>
</dbReference>
<comment type="similarity">
    <text evidence="1">Belongs to the peptidase C48 family.</text>
</comment>
<feature type="domain" description="Ubiquitin-like protease family profile" evidence="6">
    <location>
        <begin position="160"/>
        <end position="342"/>
    </location>
</feature>
<dbReference type="Gene3D" id="3.40.395.10">
    <property type="entry name" value="Adenoviral Proteinase, Chain A"/>
    <property type="match status" value="1"/>
</dbReference>
<evidence type="ECO:0000256" key="4">
    <source>
        <dbReference type="ARBA" id="ARBA00022807"/>
    </source>
</evidence>